<keyword evidence="5" id="KW-1185">Reference proteome</keyword>
<dbReference type="InterPro" id="IPR036629">
    <property type="entry name" value="YjbJ_sf"/>
</dbReference>
<comment type="caution">
    <text evidence="4">The sequence shown here is derived from an EMBL/GenBank/DDBJ whole genome shotgun (WGS) entry which is preliminary data.</text>
</comment>
<evidence type="ECO:0000256" key="1">
    <source>
        <dbReference type="ARBA" id="ARBA00009129"/>
    </source>
</evidence>
<name>A0A0M9GLL0_9HYPH</name>
<evidence type="ECO:0000259" key="3">
    <source>
        <dbReference type="Pfam" id="PF05532"/>
    </source>
</evidence>
<dbReference type="SUPFAM" id="SSF69047">
    <property type="entry name" value="Hypothetical protein YjbJ"/>
    <property type="match status" value="1"/>
</dbReference>
<dbReference type="PANTHER" id="PTHR34977:SF1">
    <property type="entry name" value="UPF0337 PROTEIN YJBJ"/>
    <property type="match status" value="1"/>
</dbReference>
<dbReference type="PATRIC" id="fig|1514904.3.peg.2094"/>
<evidence type="ECO:0000256" key="2">
    <source>
        <dbReference type="SAM" id="MobiDB-lite"/>
    </source>
</evidence>
<dbReference type="EMBL" id="JXMU01000026">
    <property type="protein sequence ID" value="KPB00286.1"/>
    <property type="molecule type" value="Genomic_DNA"/>
</dbReference>
<dbReference type="PIRSF" id="PIRSF039008">
    <property type="entry name" value="YjbJ"/>
    <property type="match status" value="1"/>
</dbReference>
<dbReference type="Pfam" id="PF05532">
    <property type="entry name" value="CsbD"/>
    <property type="match status" value="1"/>
</dbReference>
<dbReference type="InterPro" id="IPR050423">
    <property type="entry name" value="UPF0337_stress_rsp"/>
</dbReference>
<dbReference type="InterPro" id="IPR026042">
    <property type="entry name" value="YjbJ"/>
</dbReference>
<protein>
    <recommendedName>
        <fullName evidence="3">CsbD-like domain-containing protein</fullName>
    </recommendedName>
</protein>
<feature type="compositionally biased region" description="Acidic residues" evidence="2">
    <location>
        <begin position="55"/>
        <end position="64"/>
    </location>
</feature>
<evidence type="ECO:0000313" key="4">
    <source>
        <dbReference type="EMBL" id="KPB00286.1"/>
    </source>
</evidence>
<dbReference type="AlphaFoldDB" id="A0A0M9GLL0"/>
<proteinExistence type="inferred from homology"/>
<dbReference type="InterPro" id="IPR008462">
    <property type="entry name" value="CsbD"/>
</dbReference>
<reference evidence="4 5" key="1">
    <citation type="submission" date="2015-01" db="EMBL/GenBank/DDBJ databases">
        <title>Ahrensia donghaiensis sp. nov., a novel dimethylsulphoniopropionate-cleavage bacterium isolated from seawater and emended descriptions of the genus Ahrensia and Ahrensia kielensis.</title>
        <authorList>
            <person name="Liu J."/>
        </authorList>
    </citation>
    <scope>NUCLEOTIDE SEQUENCE [LARGE SCALE GENOMIC DNA]</scope>
    <source>
        <strain evidence="4 5">LZD062</strain>
    </source>
</reference>
<sequence length="64" mass="7598">MNWDIVEGNWEQWKGKAREQWGKLTEDDMDVVQGKREQLVGKIQENYGKSKDEAEKEVDDWLNS</sequence>
<evidence type="ECO:0000313" key="5">
    <source>
        <dbReference type="Proteomes" id="UP000038011"/>
    </source>
</evidence>
<dbReference type="OrthoDB" id="9796058at2"/>
<comment type="similarity">
    <text evidence="1">Belongs to the UPF0337 (CsbD) family.</text>
</comment>
<accession>A0A0M9GLL0</accession>
<gene>
    <name evidence="4" type="ORF">SU32_14780</name>
</gene>
<feature type="domain" description="CsbD-like" evidence="3">
    <location>
        <begin position="4"/>
        <end position="56"/>
    </location>
</feature>
<dbReference type="STRING" id="1514904.SU32_14780"/>
<dbReference type="RefSeq" id="WP_054000159.1">
    <property type="nucleotide sequence ID" value="NZ_JXMU01000026.1"/>
</dbReference>
<feature type="region of interest" description="Disordered" evidence="2">
    <location>
        <begin position="43"/>
        <end position="64"/>
    </location>
</feature>
<organism evidence="4 5">
    <name type="scientific">Ahrensia marina</name>
    <dbReference type="NCBI Taxonomy" id="1514904"/>
    <lineage>
        <taxon>Bacteria</taxon>
        <taxon>Pseudomonadati</taxon>
        <taxon>Pseudomonadota</taxon>
        <taxon>Alphaproteobacteria</taxon>
        <taxon>Hyphomicrobiales</taxon>
        <taxon>Ahrensiaceae</taxon>
        <taxon>Ahrensia</taxon>
    </lineage>
</organism>
<dbReference type="PANTHER" id="PTHR34977">
    <property type="entry name" value="UPF0337 PROTEIN YJBJ"/>
    <property type="match status" value="1"/>
</dbReference>
<dbReference type="Gene3D" id="1.10.1470.10">
    <property type="entry name" value="YjbJ"/>
    <property type="match status" value="1"/>
</dbReference>
<dbReference type="Proteomes" id="UP000038011">
    <property type="component" value="Unassembled WGS sequence"/>
</dbReference>